<reference evidence="8" key="1">
    <citation type="submission" date="2022-07" db="EMBL/GenBank/DDBJ databases">
        <title>Genome Sequence of Physisporinus lineatus.</title>
        <authorList>
            <person name="Buettner E."/>
        </authorList>
    </citation>
    <scope>NUCLEOTIDE SEQUENCE</scope>
    <source>
        <strain evidence="8">VT162</strain>
    </source>
</reference>
<dbReference type="Pfam" id="PF01370">
    <property type="entry name" value="Epimerase"/>
    <property type="match status" value="1"/>
</dbReference>
<dbReference type="InterPro" id="IPR036291">
    <property type="entry name" value="NAD(P)-bd_dom_sf"/>
</dbReference>
<evidence type="ECO:0000313" key="9">
    <source>
        <dbReference type="Proteomes" id="UP001212997"/>
    </source>
</evidence>
<evidence type="ECO:0000259" key="7">
    <source>
        <dbReference type="Pfam" id="PF01370"/>
    </source>
</evidence>
<dbReference type="EMBL" id="JANAWD010000608">
    <property type="protein sequence ID" value="KAJ3477304.1"/>
    <property type="molecule type" value="Genomic_DNA"/>
</dbReference>
<dbReference type="AlphaFoldDB" id="A0AAD5UY08"/>
<name>A0AAD5UY08_9APHY</name>
<organism evidence="8 9">
    <name type="scientific">Meripilus lineatus</name>
    <dbReference type="NCBI Taxonomy" id="2056292"/>
    <lineage>
        <taxon>Eukaryota</taxon>
        <taxon>Fungi</taxon>
        <taxon>Dikarya</taxon>
        <taxon>Basidiomycota</taxon>
        <taxon>Agaricomycotina</taxon>
        <taxon>Agaricomycetes</taxon>
        <taxon>Polyporales</taxon>
        <taxon>Meripilaceae</taxon>
        <taxon>Meripilus</taxon>
    </lineage>
</organism>
<dbReference type="GO" id="GO:0016853">
    <property type="term" value="F:isomerase activity"/>
    <property type="evidence" value="ECO:0007669"/>
    <property type="project" value="UniProtKB-KW"/>
</dbReference>
<comment type="similarity">
    <text evidence="2">Belongs to the NAD(P)-dependent epimerase/dehydratase family. Fucose synthase subfamily.</text>
</comment>
<accession>A0AAD5UY08</accession>
<keyword evidence="4" id="KW-0521">NADP</keyword>
<dbReference type="EC" id="1.1.1.271" evidence="3"/>
<keyword evidence="5" id="KW-0560">Oxidoreductase</keyword>
<dbReference type="Gene3D" id="3.90.25.10">
    <property type="entry name" value="UDP-galactose 4-epimerase, domain 1"/>
    <property type="match status" value="1"/>
</dbReference>
<dbReference type="InterPro" id="IPR028614">
    <property type="entry name" value="GDP_fucose/colitose_synth"/>
</dbReference>
<evidence type="ECO:0000256" key="4">
    <source>
        <dbReference type="ARBA" id="ARBA00022857"/>
    </source>
</evidence>
<dbReference type="PANTHER" id="PTHR43238:SF1">
    <property type="entry name" value="GDP-L-FUCOSE SYNTHASE"/>
    <property type="match status" value="1"/>
</dbReference>
<dbReference type="GO" id="GO:0050577">
    <property type="term" value="F:GDP-L-fucose synthase activity"/>
    <property type="evidence" value="ECO:0007669"/>
    <property type="project" value="UniProtKB-EC"/>
</dbReference>
<dbReference type="Gene3D" id="3.40.50.720">
    <property type="entry name" value="NAD(P)-binding Rossmann-like Domain"/>
    <property type="match status" value="1"/>
</dbReference>
<evidence type="ECO:0000256" key="1">
    <source>
        <dbReference type="ARBA" id="ARBA00004883"/>
    </source>
</evidence>
<evidence type="ECO:0000256" key="2">
    <source>
        <dbReference type="ARBA" id="ARBA00005959"/>
    </source>
</evidence>
<evidence type="ECO:0000313" key="8">
    <source>
        <dbReference type="EMBL" id="KAJ3477304.1"/>
    </source>
</evidence>
<dbReference type="SUPFAM" id="SSF51735">
    <property type="entry name" value="NAD(P)-binding Rossmann-fold domains"/>
    <property type="match status" value="1"/>
</dbReference>
<dbReference type="PANTHER" id="PTHR43238">
    <property type="entry name" value="GDP-L-FUCOSE SYNTHASE"/>
    <property type="match status" value="1"/>
</dbReference>
<proteinExistence type="inferred from homology"/>
<dbReference type="CDD" id="cd05239">
    <property type="entry name" value="GDP_FS_SDR_e"/>
    <property type="match status" value="1"/>
</dbReference>
<evidence type="ECO:0000256" key="6">
    <source>
        <dbReference type="ARBA" id="ARBA00023235"/>
    </source>
</evidence>
<evidence type="ECO:0000256" key="3">
    <source>
        <dbReference type="ARBA" id="ARBA00012371"/>
    </source>
</evidence>
<comment type="caution">
    <text evidence="8">The sequence shown here is derived from an EMBL/GenBank/DDBJ whole genome shotgun (WGS) entry which is preliminary data.</text>
</comment>
<dbReference type="InterPro" id="IPR001509">
    <property type="entry name" value="Epimerase_deHydtase"/>
</dbReference>
<protein>
    <recommendedName>
        <fullName evidence="3">GDP-L-fucose synthase</fullName>
        <ecNumber evidence="3">1.1.1.271</ecNumber>
    </recommendedName>
</protein>
<dbReference type="Proteomes" id="UP001212997">
    <property type="component" value="Unassembled WGS sequence"/>
</dbReference>
<dbReference type="HAMAP" id="MF_00956">
    <property type="entry name" value="GDP_fucose_synth"/>
    <property type="match status" value="1"/>
</dbReference>
<gene>
    <name evidence="8" type="ORF">NLI96_g10554</name>
</gene>
<feature type="domain" description="NAD-dependent epimerase/dehydratase" evidence="7">
    <location>
        <begin position="4"/>
        <end position="245"/>
    </location>
</feature>
<keyword evidence="6" id="KW-0413">Isomerase</keyword>
<comment type="pathway">
    <text evidence="1">Nucleotide-sugar biosynthesis; GDP-L-fucose biosynthesis via de novo pathway; GDP-L-fucose from GDP-alpha-D-mannose: step 2/2.</text>
</comment>
<evidence type="ECO:0000256" key="5">
    <source>
        <dbReference type="ARBA" id="ARBA00023002"/>
    </source>
</evidence>
<keyword evidence="9" id="KW-1185">Reference proteome</keyword>
<sequence>MSVILVTGGTGLVGRAIQHVIETEPESSRFGKRSGETWIFASSSEGDLRDPAQTRKLFEKYKPTHVIHLAALVGGLFKNMKYKATFLRDNTLINDNVLHTSYETNVKKLISCLSTCVFPDKVTYPLDETKIHLGLPHESNFGYAHAKRMVDVANHAYKDQYGCNFTSAIPTNVFGPHDNFDLEDSHVIPGLLHKCYLAKKNGTPFVVSGTGKPLRQFIYSRDLAKLFIWQLREYDDVEPVILSVGEDEEVSIKQVADSIVKAVGFSGEYSFDTARADGQFRKPASNKKLLDLMGGFEFTPFDQALEETAQWFLQNYDNARTGKVPSA</sequence>